<dbReference type="AlphaFoldDB" id="A0A250KU93"/>
<gene>
    <name evidence="3" type="ORF">sS8_1379</name>
</gene>
<dbReference type="PANTHER" id="PTHR31616:SF0">
    <property type="entry name" value="GLUCAN 1,4-ALPHA-GLUCOSIDASE"/>
    <property type="match status" value="1"/>
</dbReference>
<keyword evidence="3" id="KW-0378">Hydrolase</keyword>
<organism evidence="3 4">
    <name type="scientific">Methylocaldum marinum</name>
    <dbReference type="NCBI Taxonomy" id="1432792"/>
    <lineage>
        <taxon>Bacteria</taxon>
        <taxon>Pseudomonadati</taxon>
        <taxon>Pseudomonadota</taxon>
        <taxon>Gammaproteobacteria</taxon>
        <taxon>Methylococcales</taxon>
        <taxon>Methylococcaceae</taxon>
        <taxon>Methylocaldum</taxon>
    </lineage>
</organism>
<protein>
    <submittedName>
        <fullName evidence="3">Glycoside hydrolase 15-related protein</fullName>
    </submittedName>
</protein>
<dbReference type="InterPro" id="IPR008928">
    <property type="entry name" value="6-hairpin_glycosidase_sf"/>
</dbReference>
<dbReference type="InterPro" id="IPR045582">
    <property type="entry name" value="Trehalase-like_N"/>
</dbReference>
<dbReference type="GO" id="GO:0004553">
    <property type="term" value="F:hydrolase activity, hydrolyzing O-glycosyl compounds"/>
    <property type="evidence" value="ECO:0007669"/>
    <property type="project" value="UniProtKB-ARBA"/>
</dbReference>
<evidence type="ECO:0000259" key="1">
    <source>
        <dbReference type="Pfam" id="PF00723"/>
    </source>
</evidence>
<accession>A0A250KU93</accession>
<dbReference type="Pfam" id="PF19291">
    <property type="entry name" value="TREH_N"/>
    <property type="match status" value="1"/>
</dbReference>
<dbReference type="Pfam" id="PF00723">
    <property type="entry name" value="Glyco_hydro_15"/>
    <property type="match status" value="1"/>
</dbReference>
<proteinExistence type="predicted"/>
<feature type="domain" description="Trehalase-like N-terminal" evidence="2">
    <location>
        <begin position="7"/>
        <end position="143"/>
    </location>
</feature>
<keyword evidence="4" id="KW-1185">Reference proteome</keyword>
<dbReference type="Proteomes" id="UP000266313">
    <property type="component" value="Chromosome"/>
</dbReference>
<evidence type="ECO:0000313" key="4">
    <source>
        <dbReference type="Proteomes" id="UP000266313"/>
    </source>
</evidence>
<dbReference type="GO" id="GO:0005975">
    <property type="term" value="P:carbohydrate metabolic process"/>
    <property type="evidence" value="ECO:0007669"/>
    <property type="project" value="InterPro"/>
</dbReference>
<evidence type="ECO:0000313" key="3">
    <source>
        <dbReference type="EMBL" id="BBA33339.1"/>
    </source>
</evidence>
<dbReference type="OrthoDB" id="3902805at2"/>
<dbReference type="KEGG" id="mmai:sS8_1379"/>
<dbReference type="InterPro" id="IPR011613">
    <property type="entry name" value="GH15-like"/>
</dbReference>
<reference evidence="3 4" key="1">
    <citation type="submission" date="2016-12" db="EMBL/GenBank/DDBJ databases">
        <title>Genome sequencing of Methylocaldum marinum.</title>
        <authorList>
            <person name="Takeuchi M."/>
            <person name="Kamagata Y."/>
            <person name="Hiraoka S."/>
            <person name="Oshima K."/>
            <person name="Hattori M."/>
            <person name="Iwasaki W."/>
        </authorList>
    </citation>
    <scope>NUCLEOTIDE SEQUENCE [LARGE SCALE GENOMIC DNA]</scope>
    <source>
        <strain evidence="3 4">S8</strain>
    </source>
</reference>
<dbReference type="EMBL" id="AP017928">
    <property type="protein sequence ID" value="BBA33339.1"/>
    <property type="molecule type" value="Genomic_DNA"/>
</dbReference>
<sequence length="595" mass="68369">MSNLELGIIGNCMYSALIDRKGRVVWCCLPRFDGDPIFCSLINGDEDDVQEGFFDIVIDDFSHSEQHYEHNTAILVTTLYDQHGAAVQITDFAPRFRRYGHMHRSQRLIRRLQPINGTPRISIRMRPTYDYGARPMQTIQGSNYIQYVAPGTCFRMSTDMPVSYILDETPFLLEEPSALTFGPDEPLRYTVAEATRESYEQTLQYWREWTRSLSIPFEWQKAVIRAAITLKLCCFEETGAVIAAMTTSIPEAAGTERNWDYRYCWLRDAYFVVSALNRLGATGTMEEYLDYISNIAAVADDRLLQPVYGIALEKKLIECTIRSLRGYRNHRPVRVGNQAYEHIQNDIYGSVIMAATQAFFDRRLAHPGDRRLFERLENLGRQCTRLYNVPDASLWEFRGFSRVHTFSAIMCWAGCDRLARIADHMELYDRGQYWHAQAERIRTEIEANAYDPERNTFVGSFGGSELDASLLLLHDLQFLAADDPRFIGTVEAVEKELRRGNHMMRYMDPDDFGAPRNAFNICTFWMIGALAAIGRTEDARGMFEEMLSCRNHLGLLSEDIDPQTGEMWGNFPQTYSMVGIIHSAMVLSKSWEEAF</sequence>
<dbReference type="RefSeq" id="WP_119628959.1">
    <property type="nucleotide sequence ID" value="NZ_AP017928.1"/>
</dbReference>
<feature type="domain" description="GH15-like" evidence="1">
    <location>
        <begin position="221"/>
        <end position="582"/>
    </location>
</feature>
<dbReference type="PANTHER" id="PTHR31616">
    <property type="entry name" value="TREHALASE"/>
    <property type="match status" value="1"/>
</dbReference>
<dbReference type="SUPFAM" id="SSF48208">
    <property type="entry name" value="Six-hairpin glycosidases"/>
    <property type="match status" value="1"/>
</dbReference>
<name>A0A250KU93_9GAMM</name>
<dbReference type="Gene3D" id="1.50.10.10">
    <property type="match status" value="1"/>
</dbReference>
<evidence type="ECO:0000259" key="2">
    <source>
        <dbReference type="Pfam" id="PF19291"/>
    </source>
</evidence>
<dbReference type="InterPro" id="IPR012341">
    <property type="entry name" value="6hp_glycosidase-like_sf"/>
</dbReference>